<feature type="signal peptide" evidence="6">
    <location>
        <begin position="1"/>
        <end position="23"/>
    </location>
</feature>
<dbReference type="PANTHER" id="PTHR34218">
    <property type="entry name" value="PEPTIDASE S45 PENICILLIN AMIDASE"/>
    <property type="match status" value="1"/>
</dbReference>
<dbReference type="GO" id="GO:0016811">
    <property type="term" value="F:hydrolase activity, acting on carbon-nitrogen (but not peptide) bonds, in linear amides"/>
    <property type="evidence" value="ECO:0007669"/>
    <property type="project" value="InterPro"/>
</dbReference>
<keyword evidence="2" id="KW-0378">Hydrolase</keyword>
<keyword evidence="5" id="KW-0479">Metal-binding</keyword>
<accession>A0A3E1RGD6</accession>
<evidence type="ECO:0000256" key="6">
    <source>
        <dbReference type="SAM" id="SignalP"/>
    </source>
</evidence>
<keyword evidence="8" id="KW-1185">Reference proteome</keyword>
<dbReference type="RefSeq" id="WP_117173021.1">
    <property type="nucleotide sequence ID" value="NZ_QFZK01000001.1"/>
</dbReference>
<dbReference type="GO" id="GO:0017000">
    <property type="term" value="P:antibiotic biosynthetic process"/>
    <property type="evidence" value="ECO:0007669"/>
    <property type="project" value="InterPro"/>
</dbReference>
<evidence type="ECO:0000256" key="3">
    <source>
        <dbReference type="ARBA" id="ARBA00023145"/>
    </source>
</evidence>
<keyword evidence="6" id="KW-0732">Signal</keyword>
<dbReference type="InterPro" id="IPR023343">
    <property type="entry name" value="Penicillin_amidase_dom1"/>
</dbReference>
<sequence length="816" mass="90006">MKKTSLVIAATLLALLLALAAGAAWYVHTKLPVREGTMSLERLSATVTVQYDERGVPHIHADNEADLYRALGYVHAQDRLFQMEMARRLANGELAEVFGPRLLDSDKLFRTLRLREHAKTMVARLAPQSPASRALLAYLDGVNQFQATHPAPMEFDALGIRKRPFTPEDAAAVSGYLAYSFAAAFKTEPLMTFVRDKLGPQYLGVFDTEPHPEGGLRSLDTALASPGSAPAGTSSGKAVALSTQDWEGLNQLAQVSRQALRSAGMGEFQGSNAWVVSGQRTQSGKPILAGDPHIGFSVPATWYEAHLRAPGFELYGHFNALNPLALLGHNTRFGWSVTMFENDDIDLIAEKANPANPGQVWHQDQWVDLQVTNDTIKVKGAADVVLPLRTGPHGPIVTDAFHQNYGNTPIAMWWAFLETDNPIEEALYQLNRADTRDKARAAAEMVHAPGLNILWANTSGDIAWWAAAKLPQRPEGANPLFILDASKGEAEKGGFYNFSFNPQEENPARGYIVSANQQPASVVPVPGYYLLPDRAKRLDDLLQDGKSKWTPELTTRLQLDVCNDYPKRVLKLLLPMIDRVATDPNDRAFMEPLQKWDGCYEPNSVAASLFSQLSYELSKAVFEDELGELQFQNLLGTPALDHALPRLVADVHSPWWNNIKTPQKESHFETVRVAWSNTLKHMMGLYGTSLIDWTWANTHTLTHRHPLGQQKPLDRLFDVGPFAVPGGRETPNNLSQAIGPAPWAVTFGPSTRRVIDFGAPDKSLGINPVGQSGVLFDRHYSDQAERFAQGLYARQRLGAADIHAHTDSTLTLQPKP</sequence>
<comment type="similarity">
    <text evidence="1">Belongs to the peptidase S45 family.</text>
</comment>
<dbReference type="Gene3D" id="2.30.120.10">
    <property type="match status" value="1"/>
</dbReference>
<dbReference type="Proteomes" id="UP000260665">
    <property type="component" value="Unassembled WGS sequence"/>
</dbReference>
<dbReference type="Gene3D" id="1.10.1400.10">
    <property type="match status" value="1"/>
</dbReference>
<evidence type="ECO:0000256" key="2">
    <source>
        <dbReference type="ARBA" id="ARBA00022801"/>
    </source>
</evidence>
<evidence type="ECO:0000313" key="8">
    <source>
        <dbReference type="Proteomes" id="UP000260665"/>
    </source>
</evidence>
<dbReference type="PANTHER" id="PTHR34218:SF5">
    <property type="entry name" value="PENICILLIN ACYLASE FAMILY PROTEIN"/>
    <property type="match status" value="1"/>
</dbReference>
<reference evidence="7 8" key="1">
    <citation type="submission" date="2018-05" db="EMBL/GenBank/DDBJ databases">
        <title>Rhodoferax soyangensis sp.nov., isolated from an oligotrophic freshwater lake.</title>
        <authorList>
            <person name="Park M."/>
        </authorList>
    </citation>
    <scope>NUCLEOTIDE SEQUENCE [LARGE SCALE GENOMIC DNA]</scope>
    <source>
        <strain evidence="7 8">IMCC26218</strain>
    </source>
</reference>
<dbReference type="InterPro" id="IPR029055">
    <property type="entry name" value="Ntn_hydrolases_N"/>
</dbReference>
<dbReference type="EMBL" id="QFZK01000001">
    <property type="protein sequence ID" value="RFO98428.1"/>
    <property type="molecule type" value="Genomic_DNA"/>
</dbReference>
<dbReference type="OrthoDB" id="9760084at2"/>
<dbReference type="InterPro" id="IPR002692">
    <property type="entry name" value="S45"/>
</dbReference>
<comment type="caution">
    <text evidence="7">The sequence shown here is derived from an EMBL/GenBank/DDBJ whole genome shotgun (WGS) entry which is preliminary data.</text>
</comment>
<keyword evidence="3" id="KW-0865">Zymogen</keyword>
<dbReference type="SUPFAM" id="SSF56235">
    <property type="entry name" value="N-terminal nucleophile aminohydrolases (Ntn hydrolases)"/>
    <property type="match status" value="1"/>
</dbReference>
<gene>
    <name evidence="7" type="ORF">DIC66_00580</name>
</gene>
<comment type="cofactor">
    <cofactor evidence="5">
        <name>Ca(2+)</name>
        <dbReference type="ChEBI" id="CHEBI:29108"/>
    </cofactor>
    <text evidence="5">Binds 1 Ca(2+) ion per dimer.</text>
</comment>
<feature type="binding site" evidence="5">
    <location>
        <position position="479"/>
    </location>
    <ligand>
        <name>Ca(2+)</name>
        <dbReference type="ChEBI" id="CHEBI:29108"/>
    </ligand>
</feature>
<dbReference type="InterPro" id="IPR043147">
    <property type="entry name" value="Penicillin_amidase_A-knob"/>
</dbReference>
<protein>
    <submittedName>
        <fullName evidence="7">Penicillin acylase family protein</fullName>
    </submittedName>
</protein>
<evidence type="ECO:0000256" key="5">
    <source>
        <dbReference type="PIRSR" id="PIRSR001227-2"/>
    </source>
</evidence>
<dbReference type="Gene3D" id="1.10.439.10">
    <property type="entry name" value="Penicillin Amidohydrolase, domain 1"/>
    <property type="match status" value="1"/>
</dbReference>
<evidence type="ECO:0000256" key="1">
    <source>
        <dbReference type="ARBA" id="ARBA00006586"/>
    </source>
</evidence>
<organism evidence="7 8">
    <name type="scientific">Rhodoferax lacus</name>
    <dbReference type="NCBI Taxonomy" id="2184758"/>
    <lineage>
        <taxon>Bacteria</taxon>
        <taxon>Pseudomonadati</taxon>
        <taxon>Pseudomonadota</taxon>
        <taxon>Betaproteobacteria</taxon>
        <taxon>Burkholderiales</taxon>
        <taxon>Comamonadaceae</taxon>
        <taxon>Rhodoferax</taxon>
    </lineage>
</organism>
<dbReference type="GO" id="GO:0046872">
    <property type="term" value="F:metal ion binding"/>
    <property type="evidence" value="ECO:0007669"/>
    <property type="project" value="UniProtKB-KW"/>
</dbReference>
<dbReference type="Gene3D" id="3.60.20.10">
    <property type="entry name" value="Glutamine Phosphoribosylpyrophosphate, subunit 1, domain 1"/>
    <property type="match status" value="1"/>
</dbReference>
<dbReference type="AlphaFoldDB" id="A0A3E1RGD6"/>
<feature type="active site" description="Nucleophile" evidence="4">
    <location>
        <position position="271"/>
    </location>
</feature>
<feature type="binding site" evidence="5">
    <location>
        <position position="346"/>
    </location>
    <ligand>
        <name>Ca(2+)</name>
        <dbReference type="ChEBI" id="CHEBI:29108"/>
    </ligand>
</feature>
<evidence type="ECO:0000256" key="4">
    <source>
        <dbReference type="PIRSR" id="PIRSR001227-1"/>
    </source>
</evidence>
<dbReference type="InterPro" id="IPR043146">
    <property type="entry name" value="Penicillin_amidase_N_B-knob"/>
</dbReference>
<feature type="chain" id="PRO_5017828106" evidence="6">
    <location>
        <begin position="24"/>
        <end position="816"/>
    </location>
</feature>
<name>A0A3E1RGD6_9BURK</name>
<keyword evidence="5" id="KW-0106">Calcium</keyword>
<dbReference type="InterPro" id="IPR014395">
    <property type="entry name" value="Pen/GL7ACA/AHL_acylase"/>
</dbReference>
<feature type="binding site" evidence="5">
    <location>
        <position position="343"/>
    </location>
    <ligand>
        <name>Ca(2+)</name>
        <dbReference type="ChEBI" id="CHEBI:29108"/>
    </ligand>
</feature>
<proteinExistence type="inferred from homology"/>
<dbReference type="Pfam" id="PF01804">
    <property type="entry name" value="Penicil_amidase"/>
    <property type="match status" value="1"/>
</dbReference>
<dbReference type="CDD" id="cd03747">
    <property type="entry name" value="Ntn_PGA_like"/>
    <property type="match status" value="1"/>
</dbReference>
<feature type="binding site" evidence="5">
    <location>
        <position position="188"/>
    </location>
    <ligand>
        <name>Ca(2+)</name>
        <dbReference type="ChEBI" id="CHEBI:29108"/>
    </ligand>
</feature>
<evidence type="ECO:0000313" key="7">
    <source>
        <dbReference type="EMBL" id="RFO98428.1"/>
    </source>
</evidence>
<dbReference type="PIRSF" id="PIRSF001227">
    <property type="entry name" value="Pen_acylase"/>
    <property type="match status" value="1"/>
</dbReference>